<comment type="similarity">
    <text evidence="1">Belongs to the 'phage' integrase family.</text>
</comment>
<organism evidence="5 6">
    <name type="scientific">Hominiventricola filiformis</name>
    <dbReference type="NCBI Taxonomy" id="2885352"/>
    <lineage>
        <taxon>Bacteria</taxon>
        <taxon>Bacillati</taxon>
        <taxon>Bacillota</taxon>
        <taxon>Clostridia</taxon>
        <taxon>Lachnospirales</taxon>
        <taxon>Lachnospiraceae</taxon>
        <taxon>Hominiventricola</taxon>
    </lineage>
</organism>
<dbReference type="Gene3D" id="1.10.150.130">
    <property type="match status" value="1"/>
</dbReference>
<dbReference type="Proteomes" id="UP001198220">
    <property type="component" value="Unassembled WGS sequence"/>
</dbReference>
<evidence type="ECO:0000256" key="2">
    <source>
        <dbReference type="ARBA" id="ARBA00023125"/>
    </source>
</evidence>
<reference evidence="5 6" key="1">
    <citation type="submission" date="2021-10" db="EMBL/GenBank/DDBJ databases">
        <title>Anaerobic single-cell dispensing facilitates the cultivation of human gut bacteria.</title>
        <authorList>
            <person name="Afrizal A."/>
        </authorList>
    </citation>
    <scope>NUCLEOTIDE SEQUENCE [LARGE SCALE GENOMIC DNA]</scope>
    <source>
        <strain evidence="5 6">CLA-AA-H276</strain>
    </source>
</reference>
<keyword evidence="2 3" id="KW-0238">DNA-binding</keyword>
<dbReference type="SUPFAM" id="SSF56349">
    <property type="entry name" value="DNA breaking-rejoining enzymes"/>
    <property type="match status" value="1"/>
</dbReference>
<dbReference type="EMBL" id="JAJEPS010000020">
    <property type="protein sequence ID" value="MCC2127429.1"/>
    <property type="molecule type" value="Genomic_DNA"/>
</dbReference>
<evidence type="ECO:0000259" key="4">
    <source>
        <dbReference type="PROSITE" id="PS51900"/>
    </source>
</evidence>
<comment type="caution">
    <text evidence="5">The sequence shown here is derived from an EMBL/GenBank/DDBJ whole genome shotgun (WGS) entry which is preliminary data.</text>
</comment>
<dbReference type="GO" id="GO:0015074">
    <property type="term" value="P:DNA integration"/>
    <property type="evidence" value="ECO:0007669"/>
    <property type="project" value="InterPro"/>
</dbReference>
<dbReference type="InterPro" id="IPR044068">
    <property type="entry name" value="CB"/>
</dbReference>
<dbReference type="PROSITE" id="PS51900">
    <property type="entry name" value="CB"/>
    <property type="match status" value="1"/>
</dbReference>
<dbReference type="AlphaFoldDB" id="A0AAE3DDM0"/>
<evidence type="ECO:0000256" key="1">
    <source>
        <dbReference type="ARBA" id="ARBA00008857"/>
    </source>
</evidence>
<dbReference type="InterPro" id="IPR010998">
    <property type="entry name" value="Integrase_recombinase_N"/>
</dbReference>
<proteinExistence type="inferred from homology"/>
<dbReference type="InterPro" id="IPR011010">
    <property type="entry name" value="DNA_brk_join_enz"/>
</dbReference>
<keyword evidence="6" id="KW-1185">Reference proteome</keyword>
<sequence>MTVNKLIEQYLDLKTNLAVSTKENYTHIYEKNIKDTKLGKSKVKDIKKMDIQAFYAYLFTKRNFCRGTIQLYQNILFPAFQMAVDNDIIRKNPCNGCMKEYTRGSMSSTKYPLWILGLKN</sequence>
<evidence type="ECO:0000256" key="3">
    <source>
        <dbReference type="PROSITE-ProRule" id="PRU01248"/>
    </source>
</evidence>
<evidence type="ECO:0000313" key="6">
    <source>
        <dbReference type="Proteomes" id="UP001198220"/>
    </source>
</evidence>
<accession>A0AAE3DDM0</accession>
<dbReference type="InterPro" id="IPR004107">
    <property type="entry name" value="Integrase_SAM-like_N"/>
</dbReference>
<evidence type="ECO:0000313" key="5">
    <source>
        <dbReference type="EMBL" id="MCC2127429.1"/>
    </source>
</evidence>
<protein>
    <submittedName>
        <fullName evidence="5">Phage integrase SAM-like domain-containing protein</fullName>
    </submittedName>
</protein>
<name>A0AAE3DDM0_9FIRM</name>
<dbReference type="RefSeq" id="WP_308460076.1">
    <property type="nucleotide sequence ID" value="NZ_JAJEPS010000020.1"/>
</dbReference>
<dbReference type="Pfam" id="PF14659">
    <property type="entry name" value="Phage_int_SAM_3"/>
    <property type="match status" value="1"/>
</dbReference>
<gene>
    <name evidence="5" type="ORF">LKD36_14830</name>
</gene>
<dbReference type="GO" id="GO:0003677">
    <property type="term" value="F:DNA binding"/>
    <property type="evidence" value="ECO:0007669"/>
    <property type="project" value="UniProtKB-UniRule"/>
</dbReference>
<feature type="domain" description="Core-binding (CB)" evidence="4">
    <location>
        <begin position="1"/>
        <end position="84"/>
    </location>
</feature>